<dbReference type="AlphaFoldDB" id="A0A6M4MBM3"/>
<reference evidence="2 3" key="2">
    <citation type="submission" date="2020-04" db="EMBL/GenBank/DDBJ databases">
        <title>Complete genome sequence of Alteromonas pelagimontana 5.12T.</title>
        <authorList>
            <person name="Sinha R.K."/>
            <person name="Krishnan K.P."/>
            <person name="Kurian J.P."/>
        </authorList>
    </citation>
    <scope>NUCLEOTIDE SEQUENCE [LARGE SCALE GENOMIC DNA]</scope>
    <source>
        <strain evidence="2 3">5.12</strain>
    </source>
</reference>
<gene>
    <name evidence="2" type="ORF">CA267_007345</name>
</gene>
<protein>
    <submittedName>
        <fullName evidence="2">Phasin family protein</fullName>
    </submittedName>
</protein>
<dbReference type="EMBL" id="CP052766">
    <property type="protein sequence ID" value="QJR80604.1"/>
    <property type="molecule type" value="Genomic_DNA"/>
</dbReference>
<dbReference type="KEGG" id="apel:CA267_007345"/>
<dbReference type="InterPro" id="IPR018968">
    <property type="entry name" value="Phasin"/>
</dbReference>
<name>A0A6M4MBM3_9ALTE</name>
<evidence type="ECO:0000313" key="3">
    <source>
        <dbReference type="Proteomes" id="UP000219285"/>
    </source>
</evidence>
<organism evidence="2 3">
    <name type="scientific">Alteromonas pelagimontana</name>
    <dbReference type="NCBI Taxonomy" id="1858656"/>
    <lineage>
        <taxon>Bacteria</taxon>
        <taxon>Pseudomonadati</taxon>
        <taxon>Pseudomonadota</taxon>
        <taxon>Gammaproteobacteria</taxon>
        <taxon>Alteromonadales</taxon>
        <taxon>Alteromonadaceae</taxon>
        <taxon>Alteromonas/Salinimonas group</taxon>
        <taxon>Alteromonas</taxon>
    </lineage>
</organism>
<proteinExistence type="predicted"/>
<dbReference type="Proteomes" id="UP000219285">
    <property type="component" value="Chromosome"/>
</dbReference>
<dbReference type="RefSeq" id="WP_075608089.1">
    <property type="nucleotide sequence ID" value="NZ_CP052766.1"/>
</dbReference>
<dbReference type="Pfam" id="PF09361">
    <property type="entry name" value="Phasin_2"/>
    <property type="match status" value="1"/>
</dbReference>
<evidence type="ECO:0000313" key="2">
    <source>
        <dbReference type="EMBL" id="QJR80604.1"/>
    </source>
</evidence>
<dbReference type="OrthoDB" id="5703736at2"/>
<reference evidence="3" key="1">
    <citation type="submission" date="2014-12" db="EMBL/GenBank/DDBJ databases">
        <title>Complete genome sequence of a multi-drug resistant Klebsiella pneumoniae.</title>
        <authorList>
            <person name="Hua X."/>
            <person name="Chen Q."/>
            <person name="Li X."/>
            <person name="Feng Y."/>
            <person name="Ruan Z."/>
            <person name="Yu Y."/>
        </authorList>
    </citation>
    <scope>NUCLEOTIDE SEQUENCE [LARGE SCALE GENOMIC DNA]</scope>
    <source>
        <strain evidence="3">5.12</strain>
    </source>
</reference>
<evidence type="ECO:0000259" key="1">
    <source>
        <dbReference type="Pfam" id="PF09361"/>
    </source>
</evidence>
<feature type="domain" description="Phasin" evidence="1">
    <location>
        <begin position="3"/>
        <end position="99"/>
    </location>
</feature>
<sequence>MFEQMNEQMKNAMKPMTDLAALNVNTMQTLVEKQSSMYSSLMSEGMSYFEKISQQRDVTALAQANKAYMESVQETMSDTAKSSYTILNEAQQKAGEMLKGMGQDFAAKTQSAASI</sequence>
<keyword evidence="3" id="KW-1185">Reference proteome</keyword>
<accession>A0A6M4MBM3</accession>